<feature type="region of interest" description="Disordered" evidence="1">
    <location>
        <begin position="449"/>
        <end position="469"/>
    </location>
</feature>
<evidence type="ECO:0000256" key="1">
    <source>
        <dbReference type="SAM" id="MobiDB-lite"/>
    </source>
</evidence>
<organism evidence="2 3">
    <name type="scientific">Metabacillus flavus</name>
    <dbReference type="NCBI Taxonomy" id="2823519"/>
    <lineage>
        <taxon>Bacteria</taxon>
        <taxon>Bacillati</taxon>
        <taxon>Bacillota</taxon>
        <taxon>Bacilli</taxon>
        <taxon>Bacillales</taxon>
        <taxon>Bacillaceae</taxon>
        <taxon>Metabacillus</taxon>
    </lineage>
</organism>
<dbReference type="EMBL" id="JAGVRK010000001">
    <property type="protein sequence ID" value="MBS2970776.1"/>
    <property type="molecule type" value="Genomic_DNA"/>
</dbReference>
<accession>A0ABS5LJJ3</accession>
<sequence length="599" mass="69152">MSINRNAPCPCGSGKKYKKCCLSKENVVQLTEVKQDRFLQQKEELVLRVSRFFQEHYNHAEIHSFRQEFRERTQNTVPRHIEDSFFEFYLYFLRKTENGKRPIEWFYEENHAHLNADQESMLRTWISLNPRLLQAIDRSEHSILFEDQFTGETFPVPRSPQNTGEFIPWYGTLSMLEPFENQYLFNGLRAFTTPQGIRAAVSMTKELMEKENLPHEEILLHYFPELMAEIVQKESGKLGDDTKVIEQVEVSYKILNDRALIEFLHDHDEFLIDEWAENKLVSWTGDWKMFTDSEMKGTALLGDVYGTMEGHNDILTFTCIGSDHAEGFKNAMKKTGVALSSLDQSSKSITVPFNAEISNMVFYSEQASPEIFAPIAQALLNMDADQKIPAYDNLSLKEMCQQGREADADHWLKNFEHNHAKQMEDGDLTPDFNTIRRELGLQLSPFVTGGEKRTSTLTPASPPGKKSGDLFNEEDIPFYEALGFRPDTIHTFFASDLMNFYREKSTGKSENTIRKYRNNLLDLREILESKSLSSWSDCDESFWNGLFGKDLFALYTQTSKTQLKEFASTMKTLAKWLDDRNGTNLSEDVAKAITETEFV</sequence>
<dbReference type="SUPFAM" id="SSF103642">
    <property type="entry name" value="Sec-C motif"/>
    <property type="match status" value="1"/>
</dbReference>
<evidence type="ECO:0000313" key="3">
    <source>
        <dbReference type="Proteomes" id="UP000682403"/>
    </source>
</evidence>
<reference evidence="2 3" key="1">
    <citation type="submission" date="2021-04" db="EMBL/GenBank/DDBJ databases">
        <title>Metabacillus sp. strain KIGAM252 whole genome sequence.</title>
        <authorList>
            <person name="Seo M.-J."/>
            <person name="Cho E.-S."/>
            <person name="Hwang C.Y."/>
            <person name="Yoon D.J."/>
        </authorList>
    </citation>
    <scope>NUCLEOTIDE SEQUENCE [LARGE SCALE GENOMIC DNA]</scope>
    <source>
        <strain evidence="2 3">KIGAM252</strain>
    </source>
</reference>
<dbReference type="Pfam" id="PF02810">
    <property type="entry name" value="SEC-C"/>
    <property type="match status" value="1"/>
</dbReference>
<gene>
    <name evidence="2" type="ORF">J9317_18695</name>
</gene>
<comment type="caution">
    <text evidence="2">The sequence shown here is derived from an EMBL/GenBank/DDBJ whole genome shotgun (WGS) entry which is preliminary data.</text>
</comment>
<dbReference type="RefSeq" id="WP_211561434.1">
    <property type="nucleotide sequence ID" value="NZ_JAGVRK010000001.1"/>
</dbReference>
<dbReference type="InterPro" id="IPR004027">
    <property type="entry name" value="SEC_C_motif"/>
</dbReference>
<keyword evidence="3" id="KW-1185">Reference proteome</keyword>
<name>A0ABS5LJJ3_9BACI</name>
<proteinExistence type="predicted"/>
<protein>
    <submittedName>
        <fullName evidence="2">SEC-C domain-containing protein</fullName>
    </submittedName>
</protein>
<evidence type="ECO:0000313" key="2">
    <source>
        <dbReference type="EMBL" id="MBS2970776.1"/>
    </source>
</evidence>
<dbReference type="Gene3D" id="3.10.450.50">
    <property type="match status" value="1"/>
</dbReference>
<dbReference type="Proteomes" id="UP000682403">
    <property type="component" value="Unassembled WGS sequence"/>
</dbReference>